<dbReference type="RefSeq" id="WP_117625789.1">
    <property type="nucleotide sequence ID" value="NZ_CAUHGS010000004.1"/>
</dbReference>
<keyword evidence="8" id="KW-0472">Membrane</keyword>
<protein>
    <submittedName>
        <fullName evidence="10">ABC transporter ATP-binding protein</fullName>
    </submittedName>
</protein>
<dbReference type="EMBL" id="QRZM01000005">
    <property type="protein sequence ID" value="RGV75585.1"/>
    <property type="molecule type" value="Genomic_DNA"/>
</dbReference>
<dbReference type="Proteomes" id="UP000284543">
    <property type="component" value="Unassembled WGS sequence"/>
</dbReference>
<dbReference type="CDD" id="cd03215">
    <property type="entry name" value="ABC_Carb_Monos_II"/>
    <property type="match status" value="1"/>
</dbReference>
<dbReference type="InterPro" id="IPR003593">
    <property type="entry name" value="AAA+_ATPase"/>
</dbReference>
<dbReference type="PROSITE" id="PS00211">
    <property type="entry name" value="ABC_TRANSPORTER_1"/>
    <property type="match status" value="1"/>
</dbReference>
<dbReference type="InterPro" id="IPR017871">
    <property type="entry name" value="ABC_transporter-like_CS"/>
</dbReference>
<dbReference type="GO" id="GO:0005524">
    <property type="term" value="F:ATP binding"/>
    <property type="evidence" value="ECO:0007669"/>
    <property type="project" value="UniProtKB-KW"/>
</dbReference>
<keyword evidence="6 10" id="KW-0067">ATP-binding</keyword>
<evidence type="ECO:0000256" key="2">
    <source>
        <dbReference type="ARBA" id="ARBA00022448"/>
    </source>
</evidence>
<dbReference type="SMART" id="SM00382">
    <property type="entry name" value="AAA"/>
    <property type="match status" value="2"/>
</dbReference>
<evidence type="ECO:0000256" key="8">
    <source>
        <dbReference type="ARBA" id="ARBA00023136"/>
    </source>
</evidence>
<dbReference type="PROSITE" id="PS50893">
    <property type="entry name" value="ABC_TRANSPORTER_2"/>
    <property type="match status" value="2"/>
</dbReference>
<reference evidence="10 11" key="1">
    <citation type="submission" date="2018-08" db="EMBL/GenBank/DDBJ databases">
        <title>A genome reference for cultivated species of the human gut microbiota.</title>
        <authorList>
            <person name="Zou Y."/>
            <person name="Xue W."/>
            <person name="Luo G."/>
        </authorList>
    </citation>
    <scope>NUCLEOTIDE SEQUENCE [LARGE SCALE GENOMIC DNA]</scope>
    <source>
        <strain evidence="10 11">AF14-18</strain>
    </source>
</reference>
<keyword evidence="3" id="KW-1003">Cell membrane</keyword>
<dbReference type="GO" id="GO:0005886">
    <property type="term" value="C:plasma membrane"/>
    <property type="evidence" value="ECO:0007669"/>
    <property type="project" value="UniProtKB-SubCell"/>
</dbReference>
<feature type="domain" description="ABC transporter" evidence="9">
    <location>
        <begin position="257"/>
        <end position="501"/>
    </location>
</feature>
<evidence type="ECO:0000256" key="3">
    <source>
        <dbReference type="ARBA" id="ARBA00022475"/>
    </source>
</evidence>
<evidence type="ECO:0000256" key="5">
    <source>
        <dbReference type="ARBA" id="ARBA00022741"/>
    </source>
</evidence>
<comment type="caution">
    <text evidence="10">The sequence shown here is derived from an EMBL/GenBank/DDBJ whole genome shotgun (WGS) entry which is preliminary data.</text>
</comment>
<evidence type="ECO:0000256" key="6">
    <source>
        <dbReference type="ARBA" id="ARBA00022840"/>
    </source>
</evidence>
<sequence length="501" mass="54945">MGNVLEMHNITKRFPGVLASDKVNFELHKGEIHVLLGENGAGKSTLMNIVYGLIQPDEGDISINGKPVKINSPVDALMHGVGMVHQNFMLVPNMTVAENVAIGKEPRHGLLLDLEQVIQKIHQFSRDFGLDLDPERYIWQLSAGEQQRVEIFKALYRGADILILDEPTAVLSPPEIEALFRILRSFVKAGKSIILITHKLNEIMGISDRITVMRRGQVQGTVDTAQVDKKQLANMLVGRDVVFPVARQQTVAGEVAASLQHLEVQGDHGKAAVLDFNLEVHAGEIVGIAGVDGNGQSELIEAIVGLREIKSGRLLIGSEDATRMPAYKRIDAGLKYVPADRKGRGVAPDLSIVDNSVMKNYRMAPYSSHGILKPEAIRKFAGNLVKKYDVRCASIDTLVGTLSGGNMQKLLFARETSDNPRLLVVEHPTQGLDIGAIEYVRKILLDKRDEGTAILLISADLDEVLELSDKVVVMYEGAAVHECRQEEINREIIGMAMAGMN</sequence>
<dbReference type="InterPro" id="IPR003439">
    <property type="entry name" value="ABC_transporter-like_ATP-bd"/>
</dbReference>
<keyword evidence="2" id="KW-0813">Transport</keyword>
<keyword evidence="5" id="KW-0547">Nucleotide-binding</keyword>
<dbReference type="PANTHER" id="PTHR43790">
    <property type="entry name" value="CARBOHYDRATE TRANSPORT ATP-BINDING PROTEIN MG119-RELATED"/>
    <property type="match status" value="1"/>
</dbReference>
<dbReference type="CDD" id="cd03216">
    <property type="entry name" value="ABC_Carb_Monos_I"/>
    <property type="match status" value="1"/>
</dbReference>
<evidence type="ECO:0000256" key="4">
    <source>
        <dbReference type="ARBA" id="ARBA00022737"/>
    </source>
</evidence>
<dbReference type="FunFam" id="3.40.50.300:FF:000127">
    <property type="entry name" value="Ribose import ATP-binding protein RbsA"/>
    <property type="match status" value="1"/>
</dbReference>
<evidence type="ECO:0000256" key="7">
    <source>
        <dbReference type="ARBA" id="ARBA00022967"/>
    </source>
</evidence>
<dbReference type="InterPro" id="IPR050107">
    <property type="entry name" value="ABC_carbohydrate_import_ATPase"/>
</dbReference>
<dbReference type="InterPro" id="IPR027417">
    <property type="entry name" value="P-loop_NTPase"/>
</dbReference>
<comment type="subcellular location">
    <subcellularLocation>
        <location evidence="1">Cell membrane</location>
        <topology evidence="1">Peripheral membrane protein</topology>
    </subcellularLocation>
</comment>
<evidence type="ECO:0000313" key="10">
    <source>
        <dbReference type="EMBL" id="RGV75585.1"/>
    </source>
</evidence>
<keyword evidence="4" id="KW-0677">Repeat</keyword>
<dbReference type="PANTHER" id="PTHR43790:SF4">
    <property type="entry name" value="GUANOSINE IMPORT ATP-BINDING PROTEIN NUPO"/>
    <property type="match status" value="1"/>
</dbReference>
<keyword evidence="7" id="KW-1278">Translocase</keyword>
<dbReference type="Gene3D" id="3.40.50.300">
    <property type="entry name" value="P-loop containing nucleotide triphosphate hydrolases"/>
    <property type="match status" value="2"/>
</dbReference>
<accession>A0A412Z6I1</accession>
<name>A0A412Z6I1_9FIRM</name>
<dbReference type="SUPFAM" id="SSF52540">
    <property type="entry name" value="P-loop containing nucleoside triphosphate hydrolases"/>
    <property type="match status" value="2"/>
</dbReference>
<dbReference type="GO" id="GO:0016887">
    <property type="term" value="F:ATP hydrolysis activity"/>
    <property type="evidence" value="ECO:0007669"/>
    <property type="project" value="InterPro"/>
</dbReference>
<organism evidence="10 11">
    <name type="scientific">Enterocloster bolteae</name>
    <dbReference type="NCBI Taxonomy" id="208479"/>
    <lineage>
        <taxon>Bacteria</taxon>
        <taxon>Bacillati</taxon>
        <taxon>Bacillota</taxon>
        <taxon>Clostridia</taxon>
        <taxon>Lachnospirales</taxon>
        <taxon>Lachnospiraceae</taxon>
        <taxon>Enterocloster</taxon>
    </lineage>
</organism>
<dbReference type="AlphaFoldDB" id="A0A412Z6I1"/>
<evidence type="ECO:0000256" key="1">
    <source>
        <dbReference type="ARBA" id="ARBA00004202"/>
    </source>
</evidence>
<evidence type="ECO:0000259" key="9">
    <source>
        <dbReference type="PROSITE" id="PS50893"/>
    </source>
</evidence>
<evidence type="ECO:0000313" key="11">
    <source>
        <dbReference type="Proteomes" id="UP000284543"/>
    </source>
</evidence>
<dbReference type="Pfam" id="PF00005">
    <property type="entry name" value="ABC_tran"/>
    <property type="match status" value="2"/>
</dbReference>
<gene>
    <name evidence="10" type="ORF">DWW02_14915</name>
</gene>
<proteinExistence type="predicted"/>
<feature type="domain" description="ABC transporter" evidence="9">
    <location>
        <begin position="5"/>
        <end position="240"/>
    </location>
</feature>